<dbReference type="RefSeq" id="WP_200604626.1">
    <property type="nucleotide sequence ID" value="NZ_CP071517.1"/>
</dbReference>
<evidence type="ECO:0008006" key="5">
    <source>
        <dbReference type="Google" id="ProtNLM"/>
    </source>
</evidence>
<keyword evidence="2" id="KW-0732">Signal</keyword>
<feature type="region of interest" description="Disordered" evidence="1">
    <location>
        <begin position="201"/>
        <end position="221"/>
    </location>
</feature>
<dbReference type="EMBL" id="CP071517">
    <property type="protein sequence ID" value="QSX75384.1"/>
    <property type="molecule type" value="Genomic_DNA"/>
</dbReference>
<gene>
    <name evidence="3" type="ORF">HIV01_002180</name>
</gene>
<evidence type="ECO:0000313" key="3">
    <source>
        <dbReference type="EMBL" id="QSX75384.1"/>
    </source>
</evidence>
<feature type="chain" id="PRO_5046602084" description="Alpha/beta hydrolase" evidence="2">
    <location>
        <begin position="29"/>
        <end position="221"/>
    </location>
</feature>
<accession>A0ABX7RB76</accession>
<evidence type="ECO:0000256" key="1">
    <source>
        <dbReference type="SAM" id="MobiDB-lite"/>
    </source>
</evidence>
<dbReference type="Proteomes" id="UP000663400">
    <property type="component" value="Chromosome"/>
</dbReference>
<evidence type="ECO:0000256" key="2">
    <source>
        <dbReference type="SAM" id="SignalP"/>
    </source>
</evidence>
<evidence type="ECO:0000313" key="4">
    <source>
        <dbReference type="Proteomes" id="UP000663400"/>
    </source>
</evidence>
<sequence>MPSPLKHALPRRALAAAVFLAASSTAVAGSPHLIYLPSTEAGVDHAAIVQAFEDQGFEVSTFAYAGEKRLAYAHRIADEVRGLMAKGVAPEEINVVGAGTGSKVATLTSALVGNGHVNYALLGQCDPQMKANYNFRMSGRVLGIHDANDSTSLSCRSLWGDSPKVSERQELVLNSGHGAALFHEPRKEWLQPVTEWATGGEVSVGETSIGRVDEPAPSPRK</sequence>
<feature type="signal peptide" evidence="2">
    <location>
        <begin position="1"/>
        <end position="28"/>
    </location>
</feature>
<organism evidence="3 4">
    <name type="scientific">Lysobacter arenosi</name>
    <dbReference type="NCBI Taxonomy" id="2795387"/>
    <lineage>
        <taxon>Bacteria</taxon>
        <taxon>Pseudomonadati</taxon>
        <taxon>Pseudomonadota</taxon>
        <taxon>Gammaproteobacteria</taxon>
        <taxon>Lysobacterales</taxon>
        <taxon>Lysobacteraceae</taxon>
        <taxon>Lysobacter</taxon>
    </lineage>
</organism>
<reference evidence="3 4" key="1">
    <citation type="submission" date="2021-02" db="EMBL/GenBank/DDBJ databases">
        <title>Lysobacter arenosi sp. nov., isolated from soil of gangwondo yeongwol, south Korea.</title>
        <authorList>
            <person name="Kim K.R."/>
            <person name="Kim K.H."/>
            <person name="Jeon C.O."/>
        </authorList>
    </citation>
    <scope>NUCLEOTIDE SEQUENCE [LARGE SCALE GENOMIC DNA]</scope>
    <source>
        <strain evidence="3 4">R7</strain>
    </source>
</reference>
<proteinExistence type="predicted"/>
<protein>
    <recommendedName>
        <fullName evidence="5">Alpha/beta hydrolase</fullName>
    </recommendedName>
</protein>
<keyword evidence="4" id="KW-1185">Reference proteome</keyword>
<name>A0ABX7RB76_9GAMM</name>